<name>A0A8J2PI40_9HEXA</name>
<keyword evidence="10" id="KW-0505">Motor protein</keyword>
<dbReference type="AlphaFoldDB" id="A0A8J2PI40"/>
<comment type="subcellular location">
    <subcellularLocation>
        <location evidence="1">Cytoplasm</location>
        <location evidence="1">Cytoskeleton</location>
        <location evidence="1">Cilium axoneme</location>
    </subcellularLocation>
</comment>
<keyword evidence="9" id="KW-0969">Cilium</keyword>
<reference evidence="14" key="1">
    <citation type="submission" date="2021-06" db="EMBL/GenBank/DDBJ databases">
        <authorList>
            <person name="Hodson N. C."/>
            <person name="Mongue J. A."/>
            <person name="Jaron S. K."/>
        </authorList>
    </citation>
    <scope>NUCLEOTIDE SEQUENCE</scope>
</reference>
<keyword evidence="3" id="KW-0963">Cytoplasm</keyword>
<evidence type="ECO:0000256" key="1">
    <source>
        <dbReference type="ARBA" id="ARBA00004430"/>
    </source>
</evidence>
<comment type="caution">
    <text evidence="14">The sequence shown here is derived from an EMBL/GenBank/DDBJ whole genome shotgun (WGS) entry which is preliminary data.</text>
</comment>
<dbReference type="GO" id="GO:0007018">
    <property type="term" value="P:microtubule-based movement"/>
    <property type="evidence" value="ECO:0007669"/>
    <property type="project" value="InterPro"/>
</dbReference>
<dbReference type="GO" id="GO:0030286">
    <property type="term" value="C:dynein complex"/>
    <property type="evidence" value="ECO:0007669"/>
    <property type="project" value="UniProtKB-KW"/>
</dbReference>
<dbReference type="PANTHER" id="PTHR22878:SF71">
    <property type="entry name" value="DYNEIN, AXONEMAL, HEAVY CHAIN 3"/>
    <property type="match status" value="1"/>
</dbReference>
<protein>
    <recommendedName>
        <fullName evidence="13">Dynein heavy chain AAA module D4 domain-containing protein</fullName>
    </recommendedName>
</protein>
<gene>
    <name evidence="14" type="ORF">AFUS01_LOCUS26864</name>
</gene>
<comment type="similarity">
    <text evidence="2">Belongs to the dynein heavy chain family.</text>
</comment>
<accession>A0A8J2PI40</accession>
<evidence type="ECO:0000256" key="10">
    <source>
        <dbReference type="ARBA" id="ARBA00023175"/>
    </source>
</evidence>
<evidence type="ECO:0000313" key="14">
    <source>
        <dbReference type="EMBL" id="CAG7816235.1"/>
    </source>
</evidence>
<evidence type="ECO:0000256" key="6">
    <source>
        <dbReference type="ARBA" id="ARBA00022840"/>
    </source>
</evidence>
<evidence type="ECO:0000313" key="15">
    <source>
        <dbReference type="Proteomes" id="UP000708208"/>
    </source>
</evidence>
<dbReference type="InterPro" id="IPR026983">
    <property type="entry name" value="DHC"/>
</dbReference>
<evidence type="ECO:0000259" key="13">
    <source>
        <dbReference type="Pfam" id="PF12780"/>
    </source>
</evidence>
<proteinExistence type="inferred from homology"/>
<keyword evidence="12" id="KW-0966">Cell projection</keyword>
<evidence type="ECO:0000256" key="2">
    <source>
        <dbReference type="ARBA" id="ARBA00008887"/>
    </source>
</evidence>
<keyword evidence="8" id="KW-0175">Coiled coil</keyword>
<keyword evidence="5" id="KW-0547">Nucleotide-binding</keyword>
<dbReference type="PANTHER" id="PTHR22878">
    <property type="entry name" value="DYNEIN HEAVY CHAIN 6, AXONEMAL-LIKE-RELATED"/>
    <property type="match status" value="1"/>
</dbReference>
<dbReference type="FunFam" id="3.40.50.300:FF:002141">
    <property type="entry name" value="Dynein heavy chain"/>
    <property type="match status" value="1"/>
</dbReference>
<evidence type="ECO:0000256" key="7">
    <source>
        <dbReference type="ARBA" id="ARBA00023017"/>
    </source>
</evidence>
<evidence type="ECO:0000256" key="4">
    <source>
        <dbReference type="ARBA" id="ARBA00022701"/>
    </source>
</evidence>
<keyword evidence="4" id="KW-0493">Microtubule</keyword>
<feature type="domain" description="Dynein heavy chain AAA module D4" evidence="13">
    <location>
        <begin position="25"/>
        <end position="253"/>
    </location>
</feature>
<evidence type="ECO:0000256" key="8">
    <source>
        <dbReference type="ARBA" id="ARBA00023054"/>
    </source>
</evidence>
<evidence type="ECO:0000256" key="12">
    <source>
        <dbReference type="ARBA" id="ARBA00023273"/>
    </source>
</evidence>
<dbReference type="GO" id="GO:0005524">
    <property type="term" value="F:ATP binding"/>
    <property type="evidence" value="ECO:0007669"/>
    <property type="project" value="UniProtKB-KW"/>
</dbReference>
<evidence type="ECO:0000256" key="5">
    <source>
        <dbReference type="ARBA" id="ARBA00022741"/>
    </source>
</evidence>
<evidence type="ECO:0000256" key="11">
    <source>
        <dbReference type="ARBA" id="ARBA00023212"/>
    </source>
</evidence>
<keyword evidence="6" id="KW-0067">ATP-binding</keyword>
<sequence>MDLEELSEVMKTYQSEYNMISKTPMHLVLFKFAVEHISRISRVLKQDNSHALLIGIGGSGRQSLTKMAAFMAGYDLIQIEISRTYGIHEWREDLKKVLKHAGNDGKQTVFLFADNQIKDESFVEDINMILNTGDVPNIYPPEEKGEILERMQAVLKASGKVTDTSPLTLYNVFIERVRTKLHVVLAMSPVGDAFRNRLRMFTSLINCCTIDWFTEWPEDALEKVAHNFLAVLDMHDLLDRCVFMCKHFHESVRLLSI</sequence>
<dbReference type="OrthoDB" id="424310at2759"/>
<feature type="non-terminal residue" evidence="14">
    <location>
        <position position="257"/>
    </location>
</feature>
<keyword evidence="15" id="KW-1185">Reference proteome</keyword>
<organism evidence="14 15">
    <name type="scientific">Allacma fusca</name>
    <dbReference type="NCBI Taxonomy" id="39272"/>
    <lineage>
        <taxon>Eukaryota</taxon>
        <taxon>Metazoa</taxon>
        <taxon>Ecdysozoa</taxon>
        <taxon>Arthropoda</taxon>
        <taxon>Hexapoda</taxon>
        <taxon>Collembola</taxon>
        <taxon>Symphypleona</taxon>
        <taxon>Sminthuridae</taxon>
        <taxon>Allacma</taxon>
    </lineage>
</organism>
<dbReference type="GO" id="GO:0051959">
    <property type="term" value="F:dynein light intermediate chain binding"/>
    <property type="evidence" value="ECO:0007669"/>
    <property type="project" value="InterPro"/>
</dbReference>
<dbReference type="EMBL" id="CAJVCH010364262">
    <property type="protein sequence ID" value="CAG7816235.1"/>
    <property type="molecule type" value="Genomic_DNA"/>
</dbReference>
<dbReference type="GO" id="GO:0005874">
    <property type="term" value="C:microtubule"/>
    <property type="evidence" value="ECO:0007669"/>
    <property type="project" value="UniProtKB-KW"/>
</dbReference>
<keyword evidence="7" id="KW-0243">Dynein</keyword>
<evidence type="ECO:0000256" key="9">
    <source>
        <dbReference type="ARBA" id="ARBA00023069"/>
    </source>
</evidence>
<dbReference type="GO" id="GO:0045505">
    <property type="term" value="F:dynein intermediate chain binding"/>
    <property type="evidence" value="ECO:0007669"/>
    <property type="project" value="InterPro"/>
</dbReference>
<feature type="non-terminal residue" evidence="14">
    <location>
        <position position="1"/>
    </location>
</feature>
<dbReference type="Pfam" id="PF12780">
    <property type="entry name" value="AAA_8"/>
    <property type="match status" value="1"/>
</dbReference>
<evidence type="ECO:0000256" key="3">
    <source>
        <dbReference type="ARBA" id="ARBA00022490"/>
    </source>
</evidence>
<keyword evidence="11" id="KW-0206">Cytoskeleton</keyword>
<dbReference type="InterPro" id="IPR024317">
    <property type="entry name" value="Dynein_heavy_chain_D4_dom"/>
</dbReference>
<dbReference type="Proteomes" id="UP000708208">
    <property type="component" value="Unassembled WGS sequence"/>
</dbReference>
<dbReference type="GO" id="GO:0005930">
    <property type="term" value="C:axoneme"/>
    <property type="evidence" value="ECO:0007669"/>
    <property type="project" value="UniProtKB-SubCell"/>
</dbReference>